<evidence type="ECO:0000256" key="2">
    <source>
        <dbReference type="ARBA" id="ARBA00022448"/>
    </source>
</evidence>
<dbReference type="PROSITE" id="PS50893">
    <property type="entry name" value="ABC_TRANSPORTER_2"/>
    <property type="match status" value="1"/>
</dbReference>
<name>A0ABS7D5D7_9BACL</name>
<dbReference type="InterPro" id="IPR015860">
    <property type="entry name" value="ABC_transpr_TagH-like"/>
</dbReference>
<dbReference type="InterPro" id="IPR003439">
    <property type="entry name" value="ABC_transporter-like_ATP-bd"/>
</dbReference>
<dbReference type="Gene3D" id="3.40.50.300">
    <property type="entry name" value="P-loop containing nucleotide triphosphate hydrolases"/>
    <property type="match status" value="1"/>
</dbReference>
<proteinExistence type="inferred from homology"/>
<dbReference type="PANTHER" id="PTHR46743:SF2">
    <property type="entry name" value="TEICHOIC ACIDS EXPORT ATP-BINDING PROTEIN TAGH"/>
    <property type="match status" value="1"/>
</dbReference>
<evidence type="ECO:0000313" key="8">
    <source>
        <dbReference type="Proteomes" id="UP000812277"/>
    </source>
</evidence>
<evidence type="ECO:0000256" key="1">
    <source>
        <dbReference type="ARBA" id="ARBA00005417"/>
    </source>
</evidence>
<evidence type="ECO:0000256" key="5">
    <source>
        <dbReference type="ARBA" id="ARBA00022967"/>
    </source>
</evidence>
<dbReference type="InterPro" id="IPR003593">
    <property type="entry name" value="AAA+_ATPase"/>
</dbReference>
<dbReference type="SMART" id="SM00382">
    <property type="entry name" value="AAA"/>
    <property type="match status" value="1"/>
</dbReference>
<dbReference type="Gene3D" id="2.70.50.60">
    <property type="entry name" value="abc- transporter (atp binding component) like domain"/>
    <property type="match status" value="1"/>
</dbReference>
<dbReference type="RefSeq" id="WP_219872307.1">
    <property type="nucleotide sequence ID" value="NZ_JAHZIJ010000005.1"/>
</dbReference>
<evidence type="ECO:0000313" key="7">
    <source>
        <dbReference type="EMBL" id="MBW7475066.1"/>
    </source>
</evidence>
<dbReference type="CDD" id="cd10147">
    <property type="entry name" value="Wzt_C-like"/>
    <property type="match status" value="1"/>
</dbReference>
<keyword evidence="3" id="KW-0547">Nucleotide-binding</keyword>
<keyword evidence="2" id="KW-0813">Transport</keyword>
<dbReference type="Pfam" id="PF14524">
    <property type="entry name" value="Wzt_C"/>
    <property type="match status" value="1"/>
</dbReference>
<evidence type="ECO:0000256" key="4">
    <source>
        <dbReference type="ARBA" id="ARBA00022840"/>
    </source>
</evidence>
<gene>
    <name evidence="7" type="ORF">K0T92_09935</name>
</gene>
<protein>
    <submittedName>
        <fullName evidence="7">ABC transporter ATP-binding protein</fullName>
    </submittedName>
</protein>
<dbReference type="InterPro" id="IPR029439">
    <property type="entry name" value="Wzt_C"/>
</dbReference>
<organism evidence="7 8">
    <name type="scientific">Paenibacillus oenotherae</name>
    <dbReference type="NCBI Taxonomy" id="1435645"/>
    <lineage>
        <taxon>Bacteria</taxon>
        <taxon>Bacillati</taxon>
        <taxon>Bacillota</taxon>
        <taxon>Bacilli</taxon>
        <taxon>Bacillales</taxon>
        <taxon>Paenibacillaceae</taxon>
        <taxon>Paenibacillus</taxon>
    </lineage>
</organism>
<feature type="domain" description="ABC transporter" evidence="6">
    <location>
        <begin position="6"/>
        <end position="246"/>
    </location>
</feature>
<dbReference type="InterPro" id="IPR050683">
    <property type="entry name" value="Bact_Polysacc_Export_ATP-bd"/>
</dbReference>
<keyword evidence="4 7" id="KW-0067">ATP-binding</keyword>
<dbReference type="PANTHER" id="PTHR46743">
    <property type="entry name" value="TEICHOIC ACIDS EXPORT ATP-BINDING PROTEIN TAGH"/>
    <property type="match status" value="1"/>
</dbReference>
<dbReference type="SUPFAM" id="SSF52540">
    <property type="entry name" value="P-loop containing nucleoside triphosphate hydrolases"/>
    <property type="match status" value="1"/>
</dbReference>
<dbReference type="GO" id="GO:0005524">
    <property type="term" value="F:ATP binding"/>
    <property type="evidence" value="ECO:0007669"/>
    <property type="project" value="UniProtKB-KW"/>
</dbReference>
<accession>A0ABS7D5D7</accession>
<comment type="caution">
    <text evidence="7">The sequence shown here is derived from an EMBL/GenBank/DDBJ whole genome shotgun (WGS) entry which is preliminary data.</text>
</comment>
<reference evidence="7 8" key="1">
    <citation type="submission" date="2021-07" db="EMBL/GenBank/DDBJ databases">
        <title>Paenibacillus radiodurans sp. nov., isolated from the southeastern edge of Tengger Desert.</title>
        <authorList>
            <person name="Zhang G."/>
        </authorList>
    </citation>
    <scope>NUCLEOTIDE SEQUENCE [LARGE SCALE GENOMIC DNA]</scope>
    <source>
        <strain evidence="7 8">DT7-4</strain>
    </source>
</reference>
<evidence type="ECO:0000259" key="6">
    <source>
        <dbReference type="PROSITE" id="PS50893"/>
    </source>
</evidence>
<dbReference type="EMBL" id="JAHZIJ010000005">
    <property type="protein sequence ID" value="MBW7475066.1"/>
    <property type="molecule type" value="Genomic_DNA"/>
</dbReference>
<dbReference type="CDD" id="cd03220">
    <property type="entry name" value="ABC_KpsT_Wzt"/>
    <property type="match status" value="1"/>
</dbReference>
<evidence type="ECO:0000256" key="3">
    <source>
        <dbReference type="ARBA" id="ARBA00022741"/>
    </source>
</evidence>
<dbReference type="Proteomes" id="UP000812277">
    <property type="component" value="Unassembled WGS sequence"/>
</dbReference>
<keyword evidence="5" id="KW-1278">Translocase</keyword>
<comment type="similarity">
    <text evidence="1">Belongs to the ABC transporter superfamily.</text>
</comment>
<sequence length="427" mass="48121">MTKPSIRISHLSKTYRIFEKPQDRLMQFLFKNKQYYRDFNALQPLSFEVFRGEAVGIIGRNGSGKSTLLQMIAGTLTPSSGEIEVDGRVAALLELGSGFNPEFTGRENVYLNASILGIGRDEIEQRFDEILKFADIGDFIDQPVKTYSSGMYVRLAFAVSINVDPDILIVDEALAVGDGRFQLKCFEKIKALKEAGKTILVVSHDLQTVRQICDKAILIDRGKLLDIGDPNDVVNHYTKVLFSQLSNEESEAKVEEKAPESAVKTFKGADYTEETKSKEYRYGNHDGVIEWISVGGRGIDEIVTLTTSEELDVQFRVKANRRITQPIFAMTVKSVKGVDVFGTNSYFRGYDFRELSDGDTALITFKQKMRLMPGDYFISLGFVELINGDIVPLDRRYDVIELKILPEKNDRSFGIANLESEIEIEYT</sequence>
<dbReference type="Pfam" id="PF00005">
    <property type="entry name" value="ABC_tran"/>
    <property type="match status" value="1"/>
</dbReference>
<dbReference type="InterPro" id="IPR027417">
    <property type="entry name" value="P-loop_NTPase"/>
</dbReference>
<keyword evidence="8" id="KW-1185">Reference proteome</keyword>